<dbReference type="Pfam" id="PF08240">
    <property type="entry name" value="ADH_N"/>
    <property type="match status" value="1"/>
</dbReference>
<keyword evidence="3" id="KW-1185">Reference proteome</keyword>
<evidence type="ECO:0000259" key="1">
    <source>
        <dbReference type="SMART" id="SM00829"/>
    </source>
</evidence>
<gene>
    <name evidence="2" type="ORF">NB037_16485</name>
</gene>
<accession>A0A9X2E1Z5</accession>
<dbReference type="NCBIfam" id="TIGR02823">
    <property type="entry name" value="oxido_YhdH"/>
    <property type="match status" value="1"/>
</dbReference>
<dbReference type="InterPro" id="IPR011032">
    <property type="entry name" value="GroES-like_sf"/>
</dbReference>
<sequence length="336" mass="34622">MFRAIVVEQQDSSDTAVPNRASLVERDEPDRSHGDVVVAVEYSSVNYKDALALAGRPGIVRRPPLVAGIDLVGTVEYADGAAAERFDSGDRVVLNGAGLGERVDGGLAERARVDSASLLRLPGAISSARAGAIGTAGFTAMLAVLALEKHGLRPGGGPVLVTGAAGGVGSIAVALLARLGHEVVASSGRSVEQGDFLRRLGAAEVVDRAGLQDAGKPLQSERWAGAVDSVGSHTLANVLAQTRWGGAVAACGLAQGADLPTTVMPFILRGVTLAGVNSVEAPRKLREEAWRRLAHDLDLELLDELTTTVSLSGALDIAEDVLAGTVRGRTLVDVRA</sequence>
<dbReference type="GO" id="GO:0043957">
    <property type="term" value="F:acryloyl-CoA reductase (NADPH) activity"/>
    <property type="evidence" value="ECO:0007669"/>
    <property type="project" value="TreeGrafter"/>
</dbReference>
<name>A0A9X2E1Z5_9MICO</name>
<dbReference type="InterPro" id="IPR013149">
    <property type="entry name" value="ADH-like_C"/>
</dbReference>
<protein>
    <submittedName>
        <fullName evidence="2">Oxidoreductase</fullName>
    </submittedName>
</protein>
<evidence type="ECO:0000313" key="2">
    <source>
        <dbReference type="EMBL" id="MCM6764013.1"/>
    </source>
</evidence>
<dbReference type="Gene3D" id="3.40.50.720">
    <property type="entry name" value="NAD(P)-binding Rossmann-like Domain"/>
    <property type="match status" value="1"/>
</dbReference>
<dbReference type="PANTHER" id="PTHR43677:SF1">
    <property type="entry name" value="ACRYLYL-COA REDUCTASE ACUI-RELATED"/>
    <property type="match status" value="1"/>
</dbReference>
<dbReference type="InterPro" id="IPR013154">
    <property type="entry name" value="ADH-like_N"/>
</dbReference>
<dbReference type="Proteomes" id="UP001155240">
    <property type="component" value="Unassembled WGS sequence"/>
</dbReference>
<dbReference type="CDD" id="cd08288">
    <property type="entry name" value="MDR_yhdh"/>
    <property type="match status" value="1"/>
</dbReference>
<dbReference type="EMBL" id="JAMRYM010000102">
    <property type="protein sequence ID" value="MCM6764013.1"/>
    <property type="molecule type" value="Genomic_DNA"/>
</dbReference>
<reference evidence="2" key="1">
    <citation type="submission" date="2022-06" db="EMBL/GenBank/DDBJ databases">
        <title>Whole genome shotgun sequencing (WGS) of Rathayibacter sp. ZW T2_19, isolated from stored onions (Allium cepa).</title>
        <authorList>
            <person name="Stoll D.A."/>
            <person name="Huch M."/>
        </authorList>
    </citation>
    <scope>NUCLEOTIDE SEQUENCE</scope>
    <source>
        <strain evidence="2">ZW T2_19</strain>
    </source>
</reference>
<comment type="caution">
    <text evidence="2">The sequence shown here is derived from an EMBL/GenBank/DDBJ whole genome shotgun (WGS) entry which is preliminary data.</text>
</comment>
<dbReference type="Pfam" id="PF00107">
    <property type="entry name" value="ADH_zinc_N"/>
    <property type="match status" value="1"/>
</dbReference>
<dbReference type="Gene3D" id="3.90.180.10">
    <property type="entry name" value="Medium-chain alcohol dehydrogenases, catalytic domain"/>
    <property type="match status" value="1"/>
</dbReference>
<evidence type="ECO:0000313" key="3">
    <source>
        <dbReference type="Proteomes" id="UP001155240"/>
    </source>
</evidence>
<dbReference type="PANTHER" id="PTHR43677">
    <property type="entry name" value="SHORT-CHAIN DEHYDROGENASE/REDUCTASE"/>
    <property type="match status" value="1"/>
</dbReference>
<dbReference type="InterPro" id="IPR051397">
    <property type="entry name" value="Zn-ADH-like_protein"/>
</dbReference>
<organism evidence="2 3">
    <name type="scientific">Rathayibacter rubneri</name>
    <dbReference type="NCBI Taxonomy" id="2950106"/>
    <lineage>
        <taxon>Bacteria</taxon>
        <taxon>Bacillati</taxon>
        <taxon>Actinomycetota</taxon>
        <taxon>Actinomycetes</taxon>
        <taxon>Micrococcales</taxon>
        <taxon>Microbacteriaceae</taxon>
        <taxon>Rathayibacter</taxon>
    </lineage>
</organism>
<dbReference type="InterPro" id="IPR036291">
    <property type="entry name" value="NAD(P)-bd_dom_sf"/>
</dbReference>
<dbReference type="InterPro" id="IPR014188">
    <property type="entry name" value="Acrylyl-CoA_reductase_AcuI"/>
</dbReference>
<dbReference type="AlphaFoldDB" id="A0A9X2E1Z5"/>
<feature type="domain" description="Enoyl reductase (ER)" evidence="1">
    <location>
        <begin position="16"/>
        <end position="332"/>
    </location>
</feature>
<dbReference type="RefSeq" id="WP_251947678.1">
    <property type="nucleotide sequence ID" value="NZ_JAMRYM010000102.1"/>
</dbReference>
<proteinExistence type="predicted"/>
<dbReference type="SUPFAM" id="SSF51735">
    <property type="entry name" value="NAD(P)-binding Rossmann-fold domains"/>
    <property type="match status" value="1"/>
</dbReference>
<dbReference type="SMART" id="SM00829">
    <property type="entry name" value="PKS_ER"/>
    <property type="match status" value="1"/>
</dbReference>
<dbReference type="InterPro" id="IPR020843">
    <property type="entry name" value="ER"/>
</dbReference>
<dbReference type="SUPFAM" id="SSF50129">
    <property type="entry name" value="GroES-like"/>
    <property type="match status" value="1"/>
</dbReference>